<dbReference type="Gene3D" id="3.90.70.10">
    <property type="entry name" value="Cysteine proteinases"/>
    <property type="match status" value="1"/>
</dbReference>
<protein>
    <recommendedName>
        <fullName evidence="2">USP domain-containing protein</fullName>
    </recommendedName>
</protein>
<reference evidence="3" key="1">
    <citation type="journal article" date="2021" name="G3 (Bethesda)">
        <title>Genome and transcriptome analysis of the beet armyworm Spodoptera exigua reveals targets for pest control. .</title>
        <authorList>
            <person name="Simon S."/>
            <person name="Breeschoten T."/>
            <person name="Jansen H.J."/>
            <person name="Dirks R.P."/>
            <person name="Schranz M.E."/>
            <person name="Ros V.I.D."/>
        </authorList>
    </citation>
    <scope>NUCLEOTIDE SEQUENCE</scope>
    <source>
        <strain evidence="3">TB_SE_WUR_2020</strain>
    </source>
</reference>
<dbReference type="InterPro" id="IPR015943">
    <property type="entry name" value="WD40/YVTN_repeat-like_dom_sf"/>
</dbReference>
<dbReference type="InterPro" id="IPR048841">
    <property type="entry name" value="PAN2_N"/>
</dbReference>
<dbReference type="GO" id="GO:0000932">
    <property type="term" value="C:P-body"/>
    <property type="evidence" value="ECO:0007669"/>
    <property type="project" value="TreeGrafter"/>
</dbReference>
<dbReference type="PANTHER" id="PTHR15728">
    <property type="entry name" value="DEADENYLATION COMPLEX CATALYTIC SUBUNIT PAN2"/>
    <property type="match status" value="1"/>
</dbReference>
<accession>A0A922SFP7</accession>
<dbReference type="InterPro" id="IPR038765">
    <property type="entry name" value="Papain-like_cys_pep_sf"/>
</dbReference>
<dbReference type="Pfam" id="PF20770">
    <property type="entry name" value="PAN2_N"/>
    <property type="match status" value="1"/>
</dbReference>
<dbReference type="Gene3D" id="2.130.10.10">
    <property type="entry name" value="YVTN repeat-like/Quinoprotein amine dehydrogenase"/>
    <property type="match status" value="1"/>
</dbReference>
<feature type="domain" description="USP" evidence="2">
    <location>
        <begin position="443"/>
        <end position="934"/>
    </location>
</feature>
<feature type="region of interest" description="Disordered" evidence="1">
    <location>
        <begin position="833"/>
        <end position="860"/>
    </location>
</feature>
<dbReference type="InterPro" id="IPR028881">
    <property type="entry name" value="PAN2_UCH_dom"/>
</dbReference>
<name>A0A922SFP7_SPOEX</name>
<dbReference type="GO" id="GO:0004535">
    <property type="term" value="F:poly(A)-specific ribonuclease activity"/>
    <property type="evidence" value="ECO:0007669"/>
    <property type="project" value="TreeGrafter"/>
</dbReference>
<dbReference type="GO" id="GO:0000289">
    <property type="term" value="P:nuclear-transcribed mRNA poly(A) tail shortening"/>
    <property type="evidence" value="ECO:0007669"/>
    <property type="project" value="TreeGrafter"/>
</dbReference>
<gene>
    <name evidence="3" type="ORF">HF086_005857</name>
</gene>
<dbReference type="Proteomes" id="UP000814243">
    <property type="component" value="Unassembled WGS sequence"/>
</dbReference>
<dbReference type="PROSITE" id="PS50235">
    <property type="entry name" value="USP_3"/>
    <property type="match status" value="1"/>
</dbReference>
<comment type="caution">
    <text evidence="3">The sequence shown here is derived from an EMBL/GenBank/DDBJ whole genome shotgun (WGS) entry which is preliminary data.</text>
</comment>
<sequence>MKRYHYYFQVTRVFISQTLDEAAFEVPLRLRELISRLCNFSPYAAEYAPQYLVPKQSAEYEVRSSVLVDGGDRFGVSAVVFDKFEELIWMGNQGGHVTSYYGPGMQKYTSFQVHESEEVRDIITVEQDMQCLFQVSATKLLMGGHQNKLIDLDLNRMSETAIPIQEEGCAVLRSGGGSLVACGSANGMVALRDIRTPTTAEHTFRAHSACLSDLDMQGDLLITCGFTQSVGMAVAEPYVLVWDVRCLRGNSKPGEGAWSLPTVSPPLLLHFLPAFSGRAVALSGDGHVALLHVNAPNAAEHSMFQVDTQSSQCSVMDVSSTSQALVFGDQSGHLHLFSPQHNHEPVFNNFSRATEFADQVLGIPYVGFNDTTFQFSTVPLPPLTSGNKWFNELPEEFFKRIYRQNENKYVAQPIPKHYQKIDIRYNKHGPNEELEKLNRTGLPGLETTLPNSYCNSMLQVLYYTLPVKATLLAHTCAKEFCLSCELGFLFRMLDTSGGAPCQANNFLRAFRTVPEAAALGLILPDRGPDSRVDLVALIQSWNRFILHQIHYEILETRKKEKALLVNSPPKPVRMPALNVKRPVPQPNQVNGQFSEEYQYTELEFLGPATEFECTEELREEGWTAREDGAGDADSVPVDNHELPNNQQADREESEISQLFAIGRHQLNRCMKCNKEEGRESVVLACALQYPTAVREGPEPRGGFLELIRASLAARRSTPAWCEHCSRFTPTVQRGRIVRLPPILAINCGGATVREKAYWAKGAQKEMPETKRGGGGKPCRYGLHCARPGCHFKHPERPSPQAGSSKTPAQESNCVLPQQLLIRLQSDGDVVINDKLESPTEPHTPNNRADKHKKKNVTTQSEEEYTLSAAVVCVEDNPKNLIAYIQTAGKDVEPVCIVPVSADEVVQFGAWWKTPCVLFYTASTARAHAESEPRS</sequence>
<dbReference type="PANTHER" id="PTHR15728:SF0">
    <property type="entry name" value="PAN2-PAN3 DEADENYLATION COMPLEX CATALYTIC SUBUNIT PAN2"/>
    <property type="match status" value="1"/>
</dbReference>
<proteinExistence type="predicted"/>
<evidence type="ECO:0000256" key="1">
    <source>
        <dbReference type="SAM" id="MobiDB-lite"/>
    </source>
</evidence>
<dbReference type="EMBL" id="JACEFF010000525">
    <property type="protein sequence ID" value="KAH9636005.1"/>
    <property type="molecule type" value="Genomic_DNA"/>
</dbReference>
<dbReference type="InterPro" id="IPR036322">
    <property type="entry name" value="WD40_repeat_dom_sf"/>
</dbReference>
<dbReference type="InterPro" id="IPR050785">
    <property type="entry name" value="PAN2-PAN3_catalytic_subunit"/>
</dbReference>
<dbReference type="SUPFAM" id="SSF54001">
    <property type="entry name" value="Cysteine proteinases"/>
    <property type="match status" value="1"/>
</dbReference>
<evidence type="ECO:0000313" key="3">
    <source>
        <dbReference type="EMBL" id="KAH9636005.1"/>
    </source>
</evidence>
<evidence type="ECO:0000313" key="4">
    <source>
        <dbReference type="Proteomes" id="UP000814243"/>
    </source>
</evidence>
<dbReference type="Pfam" id="PF13423">
    <property type="entry name" value="UCH_1"/>
    <property type="match status" value="1"/>
</dbReference>
<feature type="region of interest" description="Disordered" evidence="1">
    <location>
        <begin position="626"/>
        <end position="651"/>
    </location>
</feature>
<evidence type="ECO:0000259" key="2">
    <source>
        <dbReference type="PROSITE" id="PS50235"/>
    </source>
</evidence>
<dbReference type="AlphaFoldDB" id="A0A922SFP7"/>
<organism evidence="3 4">
    <name type="scientific">Spodoptera exigua</name>
    <name type="common">Beet armyworm</name>
    <name type="synonym">Noctua fulgens</name>
    <dbReference type="NCBI Taxonomy" id="7107"/>
    <lineage>
        <taxon>Eukaryota</taxon>
        <taxon>Metazoa</taxon>
        <taxon>Ecdysozoa</taxon>
        <taxon>Arthropoda</taxon>
        <taxon>Hexapoda</taxon>
        <taxon>Insecta</taxon>
        <taxon>Pterygota</taxon>
        <taxon>Neoptera</taxon>
        <taxon>Endopterygota</taxon>
        <taxon>Lepidoptera</taxon>
        <taxon>Glossata</taxon>
        <taxon>Ditrysia</taxon>
        <taxon>Noctuoidea</taxon>
        <taxon>Noctuidae</taxon>
        <taxon>Amphipyrinae</taxon>
        <taxon>Spodoptera</taxon>
    </lineage>
</organism>
<dbReference type="InterPro" id="IPR028889">
    <property type="entry name" value="USP"/>
</dbReference>
<dbReference type="SUPFAM" id="SSF50978">
    <property type="entry name" value="WD40 repeat-like"/>
    <property type="match status" value="1"/>
</dbReference>
<dbReference type="GO" id="GO:0031251">
    <property type="term" value="C:PAN complex"/>
    <property type="evidence" value="ECO:0007669"/>
    <property type="project" value="TreeGrafter"/>
</dbReference>